<proteinExistence type="predicted"/>
<evidence type="ECO:0000313" key="3">
    <source>
        <dbReference type="Proteomes" id="UP000240042"/>
    </source>
</evidence>
<dbReference type="AlphaFoldDB" id="A0A1I1EXW6"/>
<dbReference type="PANTHER" id="PTHR42966:SF1">
    <property type="entry name" value="SIALIC ACID SYNTHASE"/>
    <property type="match status" value="1"/>
</dbReference>
<sequence>MVNHCVSIYPLEKFELKLNQIDFLKNHYPDLVVGFSTHECNADIKGAMLIAYAKGARTFERHVDLDYDGIQLSPYNSLPSDFDNWGQRVEKSKEDMWSSGTQKRVPSKKKLNIWIH</sequence>
<dbReference type="Gene3D" id="3.20.20.70">
    <property type="entry name" value="Aldolase class I"/>
    <property type="match status" value="1"/>
</dbReference>
<dbReference type="EMBL" id="FOKY01000021">
    <property type="protein sequence ID" value="SFB92029.1"/>
    <property type="molecule type" value="Genomic_DNA"/>
</dbReference>
<dbReference type="STRING" id="34097.SAMN02745150_01321"/>
<dbReference type="InterPro" id="IPR013785">
    <property type="entry name" value="Aldolase_TIM"/>
</dbReference>
<gene>
    <name evidence="2" type="ORF">SAMN02745150_01321</name>
</gene>
<evidence type="ECO:0000259" key="1">
    <source>
        <dbReference type="Pfam" id="PF03102"/>
    </source>
</evidence>
<dbReference type="Pfam" id="PF03102">
    <property type="entry name" value="NeuB"/>
    <property type="match status" value="1"/>
</dbReference>
<feature type="domain" description="PseI/NeuA/B-like" evidence="1">
    <location>
        <begin position="2"/>
        <end position="67"/>
    </location>
</feature>
<dbReference type="InterPro" id="IPR051690">
    <property type="entry name" value="PseI-like"/>
</dbReference>
<dbReference type="InterPro" id="IPR013132">
    <property type="entry name" value="PseI/NeuA/B-like_N"/>
</dbReference>
<name>A0A1I1EXW6_BREAD</name>
<organism evidence="2 3">
    <name type="scientific">Brevinema andersonii</name>
    <dbReference type="NCBI Taxonomy" id="34097"/>
    <lineage>
        <taxon>Bacteria</taxon>
        <taxon>Pseudomonadati</taxon>
        <taxon>Spirochaetota</taxon>
        <taxon>Spirochaetia</taxon>
        <taxon>Brevinematales</taxon>
        <taxon>Brevinemataceae</taxon>
        <taxon>Brevinema</taxon>
    </lineage>
</organism>
<dbReference type="SUPFAM" id="SSF51569">
    <property type="entry name" value="Aldolase"/>
    <property type="match status" value="1"/>
</dbReference>
<evidence type="ECO:0000313" key="2">
    <source>
        <dbReference type="EMBL" id="SFB92029.1"/>
    </source>
</evidence>
<dbReference type="GO" id="GO:0016051">
    <property type="term" value="P:carbohydrate biosynthetic process"/>
    <property type="evidence" value="ECO:0007669"/>
    <property type="project" value="InterPro"/>
</dbReference>
<dbReference type="Proteomes" id="UP000240042">
    <property type="component" value="Unassembled WGS sequence"/>
</dbReference>
<dbReference type="GO" id="GO:0047444">
    <property type="term" value="F:N-acylneuraminate-9-phosphate synthase activity"/>
    <property type="evidence" value="ECO:0007669"/>
    <property type="project" value="TreeGrafter"/>
</dbReference>
<keyword evidence="3" id="KW-1185">Reference proteome</keyword>
<accession>A0A1I1EXW6</accession>
<dbReference type="PANTHER" id="PTHR42966">
    <property type="entry name" value="N-ACETYLNEURAMINATE SYNTHASE"/>
    <property type="match status" value="1"/>
</dbReference>
<dbReference type="RefSeq" id="WP_200778579.1">
    <property type="nucleotide sequence ID" value="NZ_FOKY01000021.1"/>
</dbReference>
<reference evidence="3" key="1">
    <citation type="submission" date="2016-10" db="EMBL/GenBank/DDBJ databases">
        <authorList>
            <person name="Varghese N."/>
            <person name="Submissions S."/>
        </authorList>
    </citation>
    <scope>NUCLEOTIDE SEQUENCE [LARGE SCALE GENOMIC DNA]</scope>
    <source>
        <strain evidence="3">ATCC 43811</strain>
    </source>
</reference>
<protein>
    <submittedName>
        <fullName evidence="2">NeuB family protein</fullName>
    </submittedName>
</protein>